<dbReference type="PROSITE" id="PS50883">
    <property type="entry name" value="EAL"/>
    <property type="match status" value="1"/>
</dbReference>
<organism evidence="5 6">
    <name type="scientific">Pseudaquabacterium rugosum</name>
    <dbReference type="NCBI Taxonomy" id="2984194"/>
    <lineage>
        <taxon>Bacteria</taxon>
        <taxon>Pseudomonadati</taxon>
        <taxon>Pseudomonadota</taxon>
        <taxon>Betaproteobacteria</taxon>
        <taxon>Burkholderiales</taxon>
        <taxon>Sphaerotilaceae</taxon>
        <taxon>Pseudaquabacterium</taxon>
    </lineage>
</organism>
<feature type="transmembrane region" description="Helical" evidence="1">
    <location>
        <begin position="177"/>
        <end position="201"/>
    </location>
</feature>
<dbReference type="PROSITE" id="PS50924">
    <property type="entry name" value="MHYT"/>
    <property type="match status" value="1"/>
</dbReference>
<feature type="transmembrane region" description="Helical" evidence="1">
    <location>
        <begin position="85"/>
        <end position="104"/>
    </location>
</feature>
<keyword evidence="1" id="KW-1133">Transmembrane helix</keyword>
<dbReference type="Pfam" id="PF03707">
    <property type="entry name" value="MHYT"/>
    <property type="match status" value="1"/>
</dbReference>
<dbReference type="NCBIfam" id="TIGR00254">
    <property type="entry name" value="GGDEF"/>
    <property type="match status" value="1"/>
</dbReference>
<dbReference type="Pfam" id="PF00990">
    <property type="entry name" value="GGDEF"/>
    <property type="match status" value="1"/>
</dbReference>
<evidence type="ECO:0000256" key="1">
    <source>
        <dbReference type="PROSITE-ProRule" id="PRU00244"/>
    </source>
</evidence>
<protein>
    <submittedName>
        <fullName evidence="5">EAL domain-containing protein</fullName>
    </submittedName>
</protein>
<comment type="caution">
    <text evidence="5">The sequence shown here is derived from an EMBL/GenBank/DDBJ whole genome shotgun (WGS) entry which is preliminary data.</text>
</comment>
<dbReference type="SMART" id="SM00267">
    <property type="entry name" value="GGDEF"/>
    <property type="match status" value="1"/>
</dbReference>
<dbReference type="SUPFAM" id="SSF141868">
    <property type="entry name" value="EAL domain-like"/>
    <property type="match status" value="1"/>
</dbReference>
<feature type="domain" description="MHYT" evidence="4">
    <location>
        <begin position="11"/>
        <end position="206"/>
    </location>
</feature>
<dbReference type="SMART" id="SM00052">
    <property type="entry name" value="EAL"/>
    <property type="match status" value="1"/>
</dbReference>
<dbReference type="PROSITE" id="PS50887">
    <property type="entry name" value="GGDEF"/>
    <property type="match status" value="1"/>
</dbReference>
<dbReference type="Pfam" id="PF00563">
    <property type="entry name" value="EAL"/>
    <property type="match status" value="1"/>
</dbReference>
<evidence type="ECO:0000259" key="4">
    <source>
        <dbReference type="PROSITE" id="PS50924"/>
    </source>
</evidence>
<dbReference type="CDD" id="cd01948">
    <property type="entry name" value="EAL"/>
    <property type="match status" value="1"/>
</dbReference>
<feature type="transmembrane region" description="Helical" evidence="1">
    <location>
        <begin position="46"/>
        <end position="73"/>
    </location>
</feature>
<feature type="transmembrane region" description="Helical" evidence="1">
    <location>
        <begin position="116"/>
        <end position="139"/>
    </location>
</feature>
<dbReference type="InterPro" id="IPR000160">
    <property type="entry name" value="GGDEF_dom"/>
</dbReference>
<dbReference type="InterPro" id="IPR052155">
    <property type="entry name" value="Biofilm_reg_signaling"/>
</dbReference>
<gene>
    <name evidence="5" type="ORF">AACH11_10645</name>
</gene>
<accession>A0ABU9BBN8</accession>
<evidence type="ECO:0000313" key="5">
    <source>
        <dbReference type="EMBL" id="MEK8026415.1"/>
    </source>
</evidence>
<sequence>MSPPTPLTIQHDPWLLLLATCVAWVAFVLGLDLAQRRRGFGGRLALGWTAGGALALGTGIWAAHFVGLLALQLPLIVTFDRWRTFAAWALALGCAGLALSWSVAGPGRAWHRLLRAVVLAAGVTAMVRTGLSGLSLSPAPRWSPAWQAGLGLYAVAGCAIALALFERAPDPRSRTRALGGRLLGATVLAGLLCGFHLLTVLGAGLQDELRTLRLDGLPHEGLAVMVGLAVLLLLTLTLCTSLLDQRMAERQSVLTDSLQATNEELARAMLHDVLTDLPNRLLLEQRLTEGVGRADASGRRLAVLFIDLDGFKPVNDLYGHGAGDQVLRTVARRLKTDLREGDTVARVGGDEFVLLAHDLADADAALALGQRMLRRLQESLRVDERDVRVDAAIGIALYPDHGPAARLLGAADTAMYEAKRGGGGRIVFFAPSMEVDARDQMELLGDLRRALEDPSASGLMLHYQPKVRAIDGTLIGLEALLRWQHPRRGWVSPLQFVNLAERSGLIDRLGDWVIREACAQLATWRALGLVVRVAVNLSVLQLRDVGLPSRVRARLEEHQLPAGQLMFEITESTAMQDVEATLHILDALAALGTELSIDDFGTGYSSLSYLRRLPVRELKIDRSFVRDLDEGDERQRADARAIVEAVVRLAHALGLHVLAEGVETPAQRQVLVQLGCDELQGYLFARPVAGETLTRWAVGEDCPPALRIDPGVAAATGTPPGQGVLATV</sequence>
<proteinExistence type="predicted"/>
<dbReference type="InterPro" id="IPR035919">
    <property type="entry name" value="EAL_sf"/>
</dbReference>
<dbReference type="PANTHER" id="PTHR44757:SF2">
    <property type="entry name" value="BIOFILM ARCHITECTURE MAINTENANCE PROTEIN MBAA"/>
    <property type="match status" value="1"/>
</dbReference>
<evidence type="ECO:0000259" key="3">
    <source>
        <dbReference type="PROSITE" id="PS50887"/>
    </source>
</evidence>
<feature type="domain" description="GGDEF" evidence="3">
    <location>
        <begin position="299"/>
        <end position="431"/>
    </location>
</feature>
<dbReference type="Proteomes" id="UP001368500">
    <property type="component" value="Unassembled WGS sequence"/>
</dbReference>
<dbReference type="InterPro" id="IPR043128">
    <property type="entry name" value="Rev_trsase/Diguanyl_cyclase"/>
</dbReference>
<name>A0ABU9BBN8_9BURK</name>
<dbReference type="PANTHER" id="PTHR44757">
    <property type="entry name" value="DIGUANYLATE CYCLASE DGCP"/>
    <property type="match status" value="1"/>
</dbReference>
<feature type="transmembrane region" description="Helical" evidence="1">
    <location>
        <begin position="221"/>
        <end position="243"/>
    </location>
</feature>
<evidence type="ECO:0000313" key="6">
    <source>
        <dbReference type="Proteomes" id="UP001368500"/>
    </source>
</evidence>
<keyword evidence="1" id="KW-0812">Transmembrane</keyword>
<dbReference type="RefSeq" id="WP_341374199.1">
    <property type="nucleotide sequence ID" value="NZ_JBBUTF010000008.1"/>
</dbReference>
<feature type="transmembrane region" description="Helical" evidence="1">
    <location>
        <begin position="14"/>
        <end position="34"/>
    </location>
</feature>
<evidence type="ECO:0000259" key="2">
    <source>
        <dbReference type="PROSITE" id="PS50883"/>
    </source>
</evidence>
<feature type="transmembrane region" description="Helical" evidence="1">
    <location>
        <begin position="145"/>
        <end position="165"/>
    </location>
</feature>
<dbReference type="EMBL" id="JBBUTF010000008">
    <property type="protein sequence ID" value="MEK8026415.1"/>
    <property type="molecule type" value="Genomic_DNA"/>
</dbReference>
<dbReference type="InterPro" id="IPR001633">
    <property type="entry name" value="EAL_dom"/>
</dbReference>
<dbReference type="Gene3D" id="3.30.70.270">
    <property type="match status" value="1"/>
</dbReference>
<feature type="domain" description="EAL" evidence="2">
    <location>
        <begin position="440"/>
        <end position="701"/>
    </location>
</feature>
<keyword evidence="1" id="KW-0472">Membrane</keyword>
<reference evidence="5 6" key="1">
    <citation type="submission" date="2024-04" db="EMBL/GenBank/DDBJ databases">
        <title>Novel species of the genus Ideonella isolated from streams.</title>
        <authorList>
            <person name="Lu H."/>
        </authorList>
    </citation>
    <scope>NUCLEOTIDE SEQUENCE [LARGE SCALE GENOMIC DNA]</scope>
    <source>
        <strain evidence="5 6">BYS139W</strain>
    </source>
</reference>
<dbReference type="CDD" id="cd01949">
    <property type="entry name" value="GGDEF"/>
    <property type="match status" value="1"/>
</dbReference>
<dbReference type="InterPro" id="IPR005330">
    <property type="entry name" value="MHYT_dom"/>
</dbReference>
<dbReference type="SUPFAM" id="SSF55073">
    <property type="entry name" value="Nucleotide cyclase"/>
    <property type="match status" value="1"/>
</dbReference>
<dbReference type="InterPro" id="IPR029787">
    <property type="entry name" value="Nucleotide_cyclase"/>
</dbReference>
<keyword evidence="6" id="KW-1185">Reference proteome</keyword>
<dbReference type="Gene3D" id="3.20.20.450">
    <property type="entry name" value="EAL domain"/>
    <property type="match status" value="1"/>
</dbReference>